<dbReference type="PANTHER" id="PTHR45270:SF4">
    <property type="entry name" value="CHAPERONE DNAJ-DOMAIN SUPERFAMILY PROTEIN"/>
    <property type="match status" value="1"/>
</dbReference>
<accession>A0AAV5LKC8</accession>
<gene>
    <name evidence="4" type="ORF">SLEP1_g45849</name>
</gene>
<dbReference type="SMART" id="SM00271">
    <property type="entry name" value="DnaJ"/>
    <property type="match status" value="1"/>
</dbReference>
<feature type="region of interest" description="Disordered" evidence="1">
    <location>
        <begin position="703"/>
        <end position="743"/>
    </location>
</feature>
<feature type="compositionally biased region" description="Basic and acidic residues" evidence="1">
    <location>
        <begin position="63"/>
        <end position="81"/>
    </location>
</feature>
<name>A0AAV5LKC8_9ROSI</name>
<feature type="compositionally biased region" description="Basic and acidic residues" evidence="1">
    <location>
        <begin position="111"/>
        <end position="127"/>
    </location>
</feature>
<dbReference type="Pfam" id="PF14901">
    <property type="entry name" value="Jiv90"/>
    <property type="match status" value="1"/>
</dbReference>
<dbReference type="InterPro" id="IPR032843">
    <property type="entry name" value="Jiv"/>
</dbReference>
<keyword evidence="2" id="KW-1133">Transmembrane helix</keyword>
<dbReference type="Proteomes" id="UP001054252">
    <property type="component" value="Unassembled WGS sequence"/>
</dbReference>
<feature type="transmembrane region" description="Helical" evidence="2">
    <location>
        <begin position="255"/>
        <end position="273"/>
    </location>
</feature>
<evidence type="ECO:0000259" key="3">
    <source>
        <dbReference type="PROSITE" id="PS50076"/>
    </source>
</evidence>
<dbReference type="SUPFAM" id="SSF46565">
    <property type="entry name" value="Chaperone J-domain"/>
    <property type="match status" value="1"/>
</dbReference>
<feature type="compositionally biased region" description="Basic residues" evidence="1">
    <location>
        <begin position="733"/>
        <end position="743"/>
    </location>
</feature>
<keyword evidence="2" id="KW-0472">Membrane</keyword>
<feature type="region of interest" description="Disordered" evidence="1">
    <location>
        <begin position="654"/>
        <end position="683"/>
    </location>
</feature>
<feature type="compositionally biased region" description="Polar residues" evidence="1">
    <location>
        <begin position="704"/>
        <end position="713"/>
    </location>
</feature>
<evidence type="ECO:0000313" key="5">
    <source>
        <dbReference type="Proteomes" id="UP001054252"/>
    </source>
</evidence>
<feature type="compositionally biased region" description="Polar residues" evidence="1">
    <location>
        <begin position="1"/>
        <end position="10"/>
    </location>
</feature>
<reference evidence="4 5" key="1">
    <citation type="journal article" date="2021" name="Commun. Biol.">
        <title>The genome of Shorea leprosula (Dipterocarpaceae) highlights the ecological relevance of drought in aseasonal tropical rainforests.</title>
        <authorList>
            <person name="Ng K.K.S."/>
            <person name="Kobayashi M.J."/>
            <person name="Fawcett J.A."/>
            <person name="Hatakeyama M."/>
            <person name="Paape T."/>
            <person name="Ng C.H."/>
            <person name="Ang C.C."/>
            <person name="Tnah L.H."/>
            <person name="Lee C.T."/>
            <person name="Nishiyama T."/>
            <person name="Sese J."/>
            <person name="O'Brien M.J."/>
            <person name="Copetti D."/>
            <person name="Mohd Noor M.I."/>
            <person name="Ong R.C."/>
            <person name="Putra M."/>
            <person name="Sireger I.Z."/>
            <person name="Indrioko S."/>
            <person name="Kosugi Y."/>
            <person name="Izuno A."/>
            <person name="Isagi Y."/>
            <person name="Lee S.L."/>
            <person name="Shimizu K.K."/>
        </authorList>
    </citation>
    <scope>NUCLEOTIDE SEQUENCE [LARGE SCALE GENOMIC DNA]</scope>
    <source>
        <strain evidence="4">214</strain>
    </source>
</reference>
<dbReference type="PROSITE" id="PS00636">
    <property type="entry name" value="DNAJ_1"/>
    <property type="match status" value="1"/>
</dbReference>
<feature type="region of interest" description="Disordered" evidence="1">
    <location>
        <begin position="99"/>
        <end position="134"/>
    </location>
</feature>
<feature type="transmembrane region" description="Helical" evidence="2">
    <location>
        <begin position="214"/>
        <end position="235"/>
    </location>
</feature>
<comment type="caution">
    <text evidence="4">The sequence shown here is derived from an EMBL/GenBank/DDBJ whole genome shotgun (WGS) entry which is preliminary data.</text>
</comment>
<proteinExistence type="predicted"/>
<feature type="transmembrane region" description="Helical" evidence="2">
    <location>
        <begin position="280"/>
        <end position="301"/>
    </location>
</feature>
<feature type="domain" description="J" evidence="3">
    <location>
        <begin position="445"/>
        <end position="512"/>
    </location>
</feature>
<dbReference type="Gene3D" id="1.10.287.110">
    <property type="entry name" value="DnaJ domain"/>
    <property type="match status" value="1"/>
</dbReference>
<protein>
    <recommendedName>
        <fullName evidence="3">J domain-containing protein</fullName>
    </recommendedName>
</protein>
<dbReference type="Pfam" id="PF00226">
    <property type="entry name" value="DnaJ"/>
    <property type="match status" value="1"/>
</dbReference>
<dbReference type="InterPro" id="IPR036869">
    <property type="entry name" value="J_dom_sf"/>
</dbReference>
<dbReference type="InterPro" id="IPR018253">
    <property type="entry name" value="DnaJ_domain_CS"/>
</dbReference>
<dbReference type="InterPro" id="IPR001623">
    <property type="entry name" value="DnaJ_domain"/>
</dbReference>
<evidence type="ECO:0000256" key="1">
    <source>
        <dbReference type="SAM" id="MobiDB-lite"/>
    </source>
</evidence>
<keyword evidence="2" id="KW-0812">Transmembrane</keyword>
<dbReference type="AlphaFoldDB" id="A0AAV5LKC8"/>
<dbReference type="CDD" id="cd06257">
    <property type="entry name" value="DnaJ"/>
    <property type="match status" value="1"/>
</dbReference>
<feature type="transmembrane region" description="Helical" evidence="2">
    <location>
        <begin position="307"/>
        <end position="326"/>
    </location>
</feature>
<keyword evidence="5" id="KW-1185">Reference proteome</keyword>
<feature type="transmembrane region" description="Helical" evidence="2">
    <location>
        <begin position="333"/>
        <end position="350"/>
    </location>
</feature>
<feature type="compositionally biased region" description="Gly residues" evidence="1">
    <location>
        <begin position="662"/>
        <end position="671"/>
    </location>
</feature>
<dbReference type="PANTHER" id="PTHR45270">
    <property type="entry name" value="OS03G0832900 PROTEIN"/>
    <property type="match status" value="1"/>
</dbReference>
<sequence length="743" mass="82692">MARKGSQQKNGVDRRSSNHKRKGPDSVSAVSDAKGREKTSEVKVFPQEELPNGNHPGSPLTEHVNKPHHEENENKHKPDLEKSIRTTDMHGIDAVVGLNQSNLSENSSGDCIKDVSSKEAPLEREETGTLPGGNLEPKHMKGFFSLFQSVLLMKNAVLNLQLSNNLIVRNLTTSALSALKTCSEWLERQRPFFISLRTNIYNARDHVKLKIEQIYPIVLKWLLHFGNIILLLLMVWLDCTLRGLDSFIRMGTTSFFSVIWCSIFSVFAMVGILKFLSVLAIAALTAVFIGFTLAILVVAIFGTLFLWFYGSFWTTLLVIFLGGLAFSLSHERLALFIATAYSVYCAWIYVGWLGLLLALNLSFISSDVLIYYLKNNVNQHGRPGGQPEQGSGMHGQPGFFNGESSFSENGPGLSTDRGPGVPSTSGVDTEITSEDEVVRLLNCTDHYSALGLSRFQNIDVNLLKREYRKKAMLVHPDKNKGDEKAAEAFKKLQNGYEVLLDSLKRKAYDEELRREELLNYFRRFQSASQKNGRHGLFASGFAQSEADDEGPFGESRRIACKNCGNCHVWVHTKKSKSRARWCQECKDFHQAKDGDGWVEQSSQPFLFGIFQKVDAPSAYVCADSQIYDATEWYICQGMRCPPNTHKPSFHVNTSVISKHGTGKGSSSGQRGGKMPTSNVEETMTEEEFFDWLQNAVQAGMFDNVSGSTSAENASSRSGNFKGSSSNSGSGSGNRRKKKGKKQW</sequence>
<feature type="region of interest" description="Disordered" evidence="1">
    <location>
        <begin position="1"/>
        <end position="81"/>
    </location>
</feature>
<feature type="compositionally biased region" description="Low complexity" evidence="1">
    <location>
        <begin position="714"/>
        <end position="728"/>
    </location>
</feature>
<feature type="compositionally biased region" description="Polar residues" evidence="1">
    <location>
        <begin position="99"/>
        <end position="109"/>
    </location>
</feature>
<evidence type="ECO:0000313" key="4">
    <source>
        <dbReference type="EMBL" id="GKV37876.1"/>
    </source>
</evidence>
<dbReference type="EMBL" id="BPVZ01000125">
    <property type="protein sequence ID" value="GKV37876.1"/>
    <property type="molecule type" value="Genomic_DNA"/>
</dbReference>
<dbReference type="PRINTS" id="PR00625">
    <property type="entry name" value="JDOMAIN"/>
</dbReference>
<organism evidence="4 5">
    <name type="scientific">Rubroshorea leprosula</name>
    <dbReference type="NCBI Taxonomy" id="152421"/>
    <lineage>
        <taxon>Eukaryota</taxon>
        <taxon>Viridiplantae</taxon>
        <taxon>Streptophyta</taxon>
        <taxon>Embryophyta</taxon>
        <taxon>Tracheophyta</taxon>
        <taxon>Spermatophyta</taxon>
        <taxon>Magnoliopsida</taxon>
        <taxon>eudicotyledons</taxon>
        <taxon>Gunneridae</taxon>
        <taxon>Pentapetalae</taxon>
        <taxon>rosids</taxon>
        <taxon>malvids</taxon>
        <taxon>Malvales</taxon>
        <taxon>Dipterocarpaceae</taxon>
        <taxon>Rubroshorea</taxon>
    </lineage>
</organism>
<evidence type="ECO:0000256" key="2">
    <source>
        <dbReference type="SAM" id="Phobius"/>
    </source>
</evidence>
<dbReference type="PROSITE" id="PS50076">
    <property type="entry name" value="DNAJ_2"/>
    <property type="match status" value="1"/>
</dbReference>